<feature type="transmembrane region" description="Helical" evidence="1">
    <location>
        <begin position="102"/>
        <end position="122"/>
    </location>
</feature>
<feature type="transmembrane region" description="Helical" evidence="1">
    <location>
        <begin position="283"/>
        <end position="304"/>
    </location>
</feature>
<evidence type="ECO:0000256" key="1">
    <source>
        <dbReference type="SAM" id="Phobius"/>
    </source>
</evidence>
<protein>
    <submittedName>
        <fullName evidence="2">Transmembrane domain-containing protein</fullName>
    </submittedName>
</protein>
<sequence>MNPNDPKRPIVLEKIQLESRKVFSVNNRKAVLDERRNDRKLFSNFSINESSFFVKRQKLISELPPHPKKILLPLIENQLTFLGGIVLSLTHKSMMTHFGKSMIDFVILRSIFGVGLLFYLFFEIYDIKEKMNMLVAAKRSMIDLNSLDSMNYGGSFFTNLSYNSKVSLFIWTFISSILTISQPLIDKFFPIQMISLSQPFAPLTSLIIFFLLTYKINKEYYFGESSHNKTAYSRLCCYNGQSNESNKNKNSSSKLEITQIIDSIKLETEKLFQRSRMITDNQISFANISIIILSFISLLSATPIKGVITHLAKTTNSLLLCGVIPILILPALHDVLFHLVCNKILKELMTDQIVSNQQLNLDFTRISPINDLRRKLCNIYLHSFMTLGQIFIVLPVCLGIKILLYNKFSSIDSTTGNNEYSLSFIWHTIESMFDIEKKEFSAVIFSVVSMLGIYQRCKINNVETFGLTGLTVVQGFQTLLSTSIKSTWSVWIRNNLVGLILSISSILILKIQDIIGTIKIFYLYTKWALYFNSEAVNYSGVDICEYKNTKSYKSNIRVIGGTIDIKQSASDPDINDNTTYFSNEALLYDEVSLKSDTESENNSSKYIGYNMNKLTNAIHSVSSKNNSIATNSISEKKIKNSYIEPPIMSAKVVVLQN</sequence>
<dbReference type="Proteomes" id="UP001071777">
    <property type="component" value="Unassembled WGS sequence"/>
</dbReference>
<feature type="transmembrane region" description="Helical" evidence="1">
    <location>
        <begin position="166"/>
        <end position="185"/>
    </location>
</feature>
<evidence type="ECO:0000313" key="2">
    <source>
        <dbReference type="EMBL" id="KAJ1610162.1"/>
    </source>
</evidence>
<keyword evidence="3" id="KW-1185">Reference proteome</keyword>
<feature type="transmembrane region" description="Helical" evidence="1">
    <location>
        <begin position="379"/>
        <end position="404"/>
    </location>
</feature>
<organism evidence="2 3">
    <name type="scientific">Cryptosporidium canis</name>
    <dbReference type="NCBI Taxonomy" id="195482"/>
    <lineage>
        <taxon>Eukaryota</taxon>
        <taxon>Sar</taxon>
        <taxon>Alveolata</taxon>
        <taxon>Apicomplexa</taxon>
        <taxon>Conoidasida</taxon>
        <taxon>Coccidia</taxon>
        <taxon>Eucoccidiorida</taxon>
        <taxon>Eimeriorina</taxon>
        <taxon>Cryptosporidiidae</taxon>
        <taxon>Cryptosporidium</taxon>
    </lineage>
</organism>
<accession>A0ABQ8P6J0</accession>
<dbReference type="EMBL" id="JAPCXB010000071">
    <property type="protein sequence ID" value="KAJ1610162.1"/>
    <property type="molecule type" value="Genomic_DNA"/>
</dbReference>
<comment type="caution">
    <text evidence="2">The sequence shown here is derived from an EMBL/GenBank/DDBJ whole genome shotgun (WGS) entry which is preliminary data.</text>
</comment>
<gene>
    <name evidence="2" type="ORF">OJ252_1941</name>
</gene>
<proteinExistence type="predicted"/>
<name>A0ABQ8P6J0_9CRYT</name>
<feature type="transmembrane region" description="Helical" evidence="1">
    <location>
        <begin position="191"/>
        <end position="212"/>
    </location>
</feature>
<evidence type="ECO:0000313" key="3">
    <source>
        <dbReference type="Proteomes" id="UP001071777"/>
    </source>
</evidence>
<keyword evidence="1" id="KW-0472">Membrane</keyword>
<reference evidence="2" key="1">
    <citation type="submission" date="2022-10" db="EMBL/GenBank/DDBJ databases">
        <title>Adaptive evolution leads to modifications in subtelomeric GC content in a zoonotic Cryptosporidium species.</title>
        <authorList>
            <person name="Li J."/>
            <person name="Feng Y."/>
            <person name="Xiao L."/>
        </authorList>
    </citation>
    <scope>NUCLEOTIDE SEQUENCE</scope>
    <source>
        <strain evidence="2">25894</strain>
    </source>
</reference>
<keyword evidence="1" id="KW-1133">Transmembrane helix</keyword>
<keyword evidence="1 2" id="KW-0812">Transmembrane</keyword>
<feature type="transmembrane region" description="Helical" evidence="1">
    <location>
        <begin position="316"/>
        <end position="340"/>
    </location>
</feature>